<evidence type="ECO:0000313" key="3">
    <source>
        <dbReference type="Proteomes" id="UP001232148"/>
    </source>
</evidence>
<keyword evidence="1" id="KW-0812">Transmembrane</keyword>
<protein>
    <submittedName>
        <fullName evidence="2">Uncharacterized protein</fullName>
    </submittedName>
</protein>
<dbReference type="AlphaFoldDB" id="A0AAD9HMZ2"/>
<keyword evidence="3" id="KW-1185">Reference proteome</keyword>
<evidence type="ECO:0000313" key="2">
    <source>
        <dbReference type="EMBL" id="KAK2031086.1"/>
    </source>
</evidence>
<reference evidence="2" key="1">
    <citation type="submission" date="2021-06" db="EMBL/GenBank/DDBJ databases">
        <title>Comparative genomics, transcriptomics and evolutionary studies reveal genomic signatures of adaptation to plant cell wall in hemibiotrophic fungi.</title>
        <authorList>
            <consortium name="DOE Joint Genome Institute"/>
            <person name="Baroncelli R."/>
            <person name="Diaz J.F."/>
            <person name="Benocci T."/>
            <person name="Peng M."/>
            <person name="Battaglia E."/>
            <person name="Haridas S."/>
            <person name="Andreopoulos W."/>
            <person name="Labutti K."/>
            <person name="Pangilinan J."/>
            <person name="Floch G.L."/>
            <person name="Makela M.R."/>
            <person name="Henrissat B."/>
            <person name="Grigoriev I.V."/>
            <person name="Crouch J.A."/>
            <person name="De Vries R.P."/>
            <person name="Sukno S.A."/>
            <person name="Thon M.R."/>
        </authorList>
    </citation>
    <scope>NUCLEOTIDE SEQUENCE</scope>
    <source>
        <strain evidence="2">MAFF235873</strain>
    </source>
</reference>
<proteinExistence type="predicted"/>
<accession>A0AAD9HMZ2</accession>
<dbReference type="Proteomes" id="UP001232148">
    <property type="component" value="Unassembled WGS sequence"/>
</dbReference>
<sequence>MDRDPGIDAPLRRFLSARTGNLLCSALSAHLCIISCPPAWILHILKKLWPSLAHSFQQMRVFSPSPVSVSCMVE</sequence>
<organism evidence="2 3">
    <name type="scientific">Colletotrichum zoysiae</name>
    <dbReference type="NCBI Taxonomy" id="1216348"/>
    <lineage>
        <taxon>Eukaryota</taxon>
        <taxon>Fungi</taxon>
        <taxon>Dikarya</taxon>
        <taxon>Ascomycota</taxon>
        <taxon>Pezizomycotina</taxon>
        <taxon>Sordariomycetes</taxon>
        <taxon>Hypocreomycetidae</taxon>
        <taxon>Glomerellales</taxon>
        <taxon>Glomerellaceae</taxon>
        <taxon>Colletotrichum</taxon>
        <taxon>Colletotrichum graminicola species complex</taxon>
    </lineage>
</organism>
<comment type="caution">
    <text evidence="2">The sequence shown here is derived from an EMBL/GenBank/DDBJ whole genome shotgun (WGS) entry which is preliminary data.</text>
</comment>
<name>A0AAD9HMZ2_9PEZI</name>
<evidence type="ECO:0000256" key="1">
    <source>
        <dbReference type="SAM" id="Phobius"/>
    </source>
</evidence>
<feature type="transmembrane region" description="Helical" evidence="1">
    <location>
        <begin position="20"/>
        <end position="42"/>
    </location>
</feature>
<gene>
    <name evidence="2" type="ORF">LX32DRAFT_637585</name>
</gene>
<keyword evidence="1" id="KW-1133">Transmembrane helix</keyword>
<dbReference type="EMBL" id="MU842844">
    <property type="protein sequence ID" value="KAK2031086.1"/>
    <property type="molecule type" value="Genomic_DNA"/>
</dbReference>
<keyword evidence="1" id="KW-0472">Membrane</keyword>